<dbReference type="PANTHER" id="PTHR43674:SF2">
    <property type="entry name" value="BETA-UREIDOPROPIONASE"/>
    <property type="match status" value="1"/>
</dbReference>
<evidence type="ECO:0000313" key="4">
    <source>
        <dbReference type="Proteomes" id="UP001198602"/>
    </source>
</evidence>
<dbReference type="RefSeq" id="WP_225239562.1">
    <property type="nucleotide sequence ID" value="NZ_JAHYBX010000006.1"/>
</dbReference>
<dbReference type="CDD" id="cd07582">
    <property type="entry name" value="nitrilase_4"/>
    <property type="match status" value="1"/>
</dbReference>
<organism evidence="3 4">
    <name type="scientific">Massilia hydrophila</name>
    <dbReference type="NCBI Taxonomy" id="3044279"/>
    <lineage>
        <taxon>Bacteria</taxon>
        <taxon>Pseudomonadati</taxon>
        <taxon>Pseudomonadota</taxon>
        <taxon>Betaproteobacteria</taxon>
        <taxon>Burkholderiales</taxon>
        <taxon>Oxalobacteraceae</taxon>
        <taxon>Telluria group</taxon>
        <taxon>Massilia</taxon>
    </lineage>
</organism>
<comment type="caution">
    <text evidence="3">The sequence shown here is derived from an EMBL/GenBank/DDBJ whole genome shotgun (WGS) entry which is preliminary data.</text>
</comment>
<dbReference type="InterPro" id="IPR036526">
    <property type="entry name" value="C-N_Hydrolase_sf"/>
</dbReference>
<dbReference type="InterPro" id="IPR050345">
    <property type="entry name" value="Aliph_Amidase/BUP"/>
</dbReference>
<proteinExistence type="predicted"/>
<evidence type="ECO:0000259" key="2">
    <source>
        <dbReference type="PROSITE" id="PS50263"/>
    </source>
</evidence>
<dbReference type="PANTHER" id="PTHR43674">
    <property type="entry name" value="NITRILASE C965.09-RELATED"/>
    <property type="match status" value="1"/>
</dbReference>
<dbReference type="Pfam" id="PF00795">
    <property type="entry name" value="CN_hydrolase"/>
    <property type="match status" value="1"/>
</dbReference>
<dbReference type="Proteomes" id="UP001198602">
    <property type="component" value="Unassembled WGS sequence"/>
</dbReference>
<feature type="domain" description="CN hydrolase" evidence="2">
    <location>
        <begin position="24"/>
        <end position="283"/>
    </location>
</feature>
<protein>
    <recommendedName>
        <fullName evidence="2">CN hydrolase domain-containing protein</fullName>
    </recommendedName>
</protein>
<keyword evidence="4" id="KW-1185">Reference proteome</keyword>
<dbReference type="SUPFAM" id="SSF56317">
    <property type="entry name" value="Carbon-nitrogen hydrolase"/>
    <property type="match status" value="1"/>
</dbReference>
<dbReference type="EMBL" id="JAHYBX010000006">
    <property type="protein sequence ID" value="MCA1857346.1"/>
    <property type="molecule type" value="Genomic_DNA"/>
</dbReference>
<name>A0ABS7YEI6_9BURK</name>
<dbReference type="InterPro" id="IPR003010">
    <property type="entry name" value="C-N_Hydrolase"/>
</dbReference>
<gene>
    <name evidence="3" type="ORF">LE190_15640</name>
</gene>
<dbReference type="PROSITE" id="PS50263">
    <property type="entry name" value="CN_HYDROLASE"/>
    <property type="match status" value="1"/>
</dbReference>
<evidence type="ECO:0000256" key="1">
    <source>
        <dbReference type="ARBA" id="ARBA00022801"/>
    </source>
</evidence>
<sequence>MHTETTDRDAGSYQALALQTACHAVNACASRAEARERMMAGIERVERQIRASKAFIGPDLKLVVAPEYFLTGYPLGDSIPAWADKAAIAPGGEEYRRLGELCRATGVYFSGNAYETDEHFPGLYFQTSFILDDSGRVILRYRRLVSLYAPTPHDVWERYLAVYGLDAVFPVADTPLGRLACVASEEILYPEIARSLALRGAEVILHASSEVASPRLTPKDIAKRARAYENAAFVVSANTATILGVDIPSASTDGLSKVVDYRGEVLAEAAAGESMAANATIDIAALRRHRRKPGMGNMLSRQRLELFAATYAGSVYPPGTMLGPDGALALPERSHFGRVQASAIEALLDRGIIHE</sequence>
<reference evidence="3 4" key="1">
    <citation type="submission" date="2021-07" db="EMBL/GenBank/DDBJ databases">
        <title>Characterization of Violacein-producing bacteria and related species.</title>
        <authorList>
            <person name="Wilson H.S."/>
            <person name="De Leon M.E."/>
        </authorList>
    </citation>
    <scope>NUCLEOTIDE SEQUENCE [LARGE SCALE GENOMIC DNA]</scope>
    <source>
        <strain evidence="3 4">HSC-2F05</strain>
    </source>
</reference>
<dbReference type="Gene3D" id="3.60.110.10">
    <property type="entry name" value="Carbon-nitrogen hydrolase"/>
    <property type="match status" value="1"/>
</dbReference>
<keyword evidence="1" id="KW-0378">Hydrolase</keyword>
<accession>A0ABS7YEI6</accession>
<evidence type="ECO:0000313" key="3">
    <source>
        <dbReference type="EMBL" id="MCA1857346.1"/>
    </source>
</evidence>